<dbReference type="AlphaFoldDB" id="A0A2C9V1A6"/>
<evidence type="ECO:0000313" key="1">
    <source>
        <dbReference type="EMBL" id="OAY37116.1"/>
    </source>
</evidence>
<accession>A0A2C9V1A6</accession>
<dbReference type="EMBL" id="CM004397">
    <property type="protein sequence ID" value="OAY37116.1"/>
    <property type="molecule type" value="Genomic_DNA"/>
</dbReference>
<name>A0A2C9V1A6_MANES</name>
<reference evidence="1" key="1">
    <citation type="submission" date="2016-02" db="EMBL/GenBank/DDBJ databases">
        <title>WGS assembly of Manihot esculenta.</title>
        <authorList>
            <person name="Bredeson J.V."/>
            <person name="Prochnik S.E."/>
            <person name="Lyons J.B."/>
            <person name="Schmutz J."/>
            <person name="Grimwood J."/>
            <person name="Vrebalov J."/>
            <person name="Bart R.S."/>
            <person name="Amuge T."/>
            <person name="Ferguson M.E."/>
            <person name="Green R."/>
            <person name="Putnam N."/>
            <person name="Stites J."/>
            <person name="Rounsley S."/>
            <person name="Rokhsar D.S."/>
        </authorList>
    </citation>
    <scope>NUCLEOTIDE SEQUENCE [LARGE SCALE GENOMIC DNA]</scope>
    <source>
        <tissue evidence="1">Leaf</tissue>
    </source>
</reference>
<proteinExistence type="predicted"/>
<sequence>MSFMTQLFSFSSPSFSVVATYYVTCHCSSPNSHQIIKIQSQKLTLISPALATKGRDAHFAQSYHPTALIYVGAGDHGSNSTSAVVKFVFTQTSHSFPTLHTTADSHHRLFCSSPFSTLLSSHHFNRSIRRWTAKEFAVTIQRHHYQQVGGEANVQLACLGLDLVKSGRSRGTPVKEWRWSSQWKGQTPN</sequence>
<organism evidence="1">
    <name type="scientific">Manihot esculenta</name>
    <name type="common">Cassava</name>
    <name type="synonym">Jatropha manihot</name>
    <dbReference type="NCBI Taxonomy" id="3983"/>
    <lineage>
        <taxon>Eukaryota</taxon>
        <taxon>Viridiplantae</taxon>
        <taxon>Streptophyta</taxon>
        <taxon>Embryophyta</taxon>
        <taxon>Tracheophyta</taxon>
        <taxon>Spermatophyta</taxon>
        <taxon>Magnoliopsida</taxon>
        <taxon>eudicotyledons</taxon>
        <taxon>Gunneridae</taxon>
        <taxon>Pentapetalae</taxon>
        <taxon>rosids</taxon>
        <taxon>fabids</taxon>
        <taxon>Malpighiales</taxon>
        <taxon>Euphorbiaceae</taxon>
        <taxon>Crotonoideae</taxon>
        <taxon>Manihoteae</taxon>
        <taxon>Manihot</taxon>
    </lineage>
</organism>
<gene>
    <name evidence="1" type="ORF">MANES_11G076400</name>
</gene>
<protein>
    <submittedName>
        <fullName evidence="1">Uncharacterized protein</fullName>
    </submittedName>
</protein>